<evidence type="ECO:0000256" key="5">
    <source>
        <dbReference type="ARBA" id="ARBA00022777"/>
    </source>
</evidence>
<dbReference type="InterPro" id="IPR001789">
    <property type="entry name" value="Sig_transdc_resp-reg_receiver"/>
</dbReference>
<dbReference type="InterPro" id="IPR036097">
    <property type="entry name" value="HisK_dim/P_sf"/>
</dbReference>
<protein>
    <recommendedName>
        <fullName evidence="2">histidine kinase</fullName>
        <ecNumber evidence="2">2.7.13.3</ecNumber>
    </recommendedName>
</protein>
<comment type="catalytic activity">
    <reaction evidence="1">
        <text>ATP + protein L-histidine = ADP + protein N-phospho-L-histidine.</text>
        <dbReference type="EC" id="2.7.13.3"/>
    </reaction>
</comment>
<dbReference type="CDD" id="cd00082">
    <property type="entry name" value="HisKA"/>
    <property type="match status" value="1"/>
</dbReference>
<dbReference type="SMART" id="SM01080">
    <property type="entry name" value="CHASE2"/>
    <property type="match status" value="1"/>
</dbReference>
<feature type="domain" description="Histidine kinase" evidence="10">
    <location>
        <begin position="454"/>
        <end position="681"/>
    </location>
</feature>
<dbReference type="SMART" id="SM00387">
    <property type="entry name" value="HATPase_c"/>
    <property type="match status" value="1"/>
</dbReference>
<evidence type="ECO:0000256" key="7">
    <source>
        <dbReference type="PROSITE-ProRule" id="PRU00169"/>
    </source>
</evidence>
<dbReference type="CDD" id="cd16922">
    <property type="entry name" value="HATPase_EvgS-ArcB-TorS-like"/>
    <property type="match status" value="1"/>
</dbReference>
<dbReference type="InterPro" id="IPR004358">
    <property type="entry name" value="Sig_transdc_His_kin-like_C"/>
</dbReference>
<comment type="caution">
    <text evidence="12">The sequence shown here is derived from an EMBL/GenBank/DDBJ whole genome shotgun (WGS) entry which is preliminary data.</text>
</comment>
<evidence type="ECO:0000256" key="6">
    <source>
        <dbReference type="ARBA" id="ARBA00023012"/>
    </source>
</evidence>
<evidence type="ECO:0000256" key="1">
    <source>
        <dbReference type="ARBA" id="ARBA00000085"/>
    </source>
</evidence>
<evidence type="ECO:0000259" key="10">
    <source>
        <dbReference type="PROSITE" id="PS50109"/>
    </source>
</evidence>
<evidence type="ECO:0000313" key="13">
    <source>
        <dbReference type="Proteomes" id="UP001235303"/>
    </source>
</evidence>
<dbReference type="Pfam" id="PF00072">
    <property type="entry name" value="Response_reg"/>
    <property type="match status" value="1"/>
</dbReference>
<name>A0ABT7ALT8_9CYAN</name>
<dbReference type="RefSeq" id="WP_283751627.1">
    <property type="nucleotide sequence ID" value="NZ_JAQOSP010000003.1"/>
</dbReference>
<dbReference type="SUPFAM" id="SSF52172">
    <property type="entry name" value="CheY-like"/>
    <property type="match status" value="1"/>
</dbReference>
<dbReference type="Pfam" id="PF00512">
    <property type="entry name" value="HisKA"/>
    <property type="match status" value="1"/>
</dbReference>
<dbReference type="InterPro" id="IPR011006">
    <property type="entry name" value="CheY-like_superfamily"/>
</dbReference>
<keyword evidence="9" id="KW-0472">Membrane</keyword>
<evidence type="ECO:0000313" key="12">
    <source>
        <dbReference type="EMBL" id="MDJ1167859.1"/>
    </source>
</evidence>
<dbReference type="Gene3D" id="1.10.287.130">
    <property type="match status" value="1"/>
</dbReference>
<keyword evidence="9" id="KW-0812">Transmembrane</keyword>
<dbReference type="PROSITE" id="PS50110">
    <property type="entry name" value="RESPONSE_REGULATORY"/>
    <property type="match status" value="1"/>
</dbReference>
<evidence type="ECO:0000256" key="9">
    <source>
        <dbReference type="SAM" id="Phobius"/>
    </source>
</evidence>
<keyword evidence="6" id="KW-0902">Two-component regulatory system</keyword>
<dbReference type="SMART" id="SM00388">
    <property type="entry name" value="HisKA"/>
    <property type="match status" value="1"/>
</dbReference>
<accession>A0ABT7ALT8</accession>
<proteinExistence type="predicted"/>
<sequence length="911" mass="102060">MRAKLSGTIKGWGKILLTATSITAAIVGVRLTGVLQPLELAALDQGFRLRQQEAIDDRIIIIGINEADLQTLGTWPISDATLTQVLEKVKAQNPTVIGLNLYRNLPVEPGYEDLTTLFRATSNLIGIQKVVGDSDGLAIAPPPVLAELGQISANDFPWDVDGKIRRGFLYLDDDQGNTILSLGFRLALLYLETQNILPTITEDFEITLGQAQFYPFSSNDGAYIHSNDAGYQILLNYRGKPGSFITVSLMDVLEERIPPDLMRDRIVLIGSTAKSLKESVLTPYSNEIQGIPQAMAGVEVNANLISQIISAAINGRLSIKTWPDIYEYLWIFFWSIIGAKWISQWRLIDDVAKLYIGRTTLNFIISAASLMGLSYLLFLQGWWIPVIPSIFALTTSALLKTSYTLWNNLRKSQQQLQEYLRTLEAKVAERTQELQAAKLAADDANKAKSEFLANMSHELRTPLNGILGYSQILIRDSSLNSQQVNSINIINQCGTHLLNLINDILDLAKIEARKMDLNPTDVHVQSFLMGVAEICRIKAEQKDIEFIYKMDDDLPDTLYFDEKRLRQVLINLIGNAIKFTYKGGVIFHIYRRTPVIGLDSDAIIYPLVFAIEDSGVGMTPEQIKTIFLPFEQVGSKSQNAEGTGLGLAITHQIIDLMEGEIKVKSELGKGSQFQILLNLKSNPSKWIDKKQKIKQKPIQIKGIAPRILIVDNRWQNRGIFIEILSPLGFELAEAENGQEGLEVAEKFKPDLIISDVGMPVMDGLEMIQHLRRLTQFQNTIILIASVRAFASDRVQFLESGANDVLSKPVQIDELLDKLEDYLHLEWIYENQEIEGYNSPGSAEVKEQKIPENVELKSLHYAAKIGDIEAIKVELDRIRELDASYEAFVMQLEDLAANFDVESIEELLQKIL</sequence>
<dbReference type="PROSITE" id="PS50109">
    <property type="entry name" value="HIS_KIN"/>
    <property type="match status" value="1"/>
</dbReference>
<dbReference type="PANTHER" id="PTHR43047">
    <property type="entry name" value="TWO-COMPONENT HISTIDINE PROTEIN KINASE"/>
    <property type="match status" value="1"/>
</dbReference>
<dbReference type="PANTHER" id="PTHR43047:SF72">
    <property type="entry name" value="OSMOSENSING HISTIDINE PROTEIN KINASE SLN1"/>
    <property type="match status" value="1"/>
</dbReference>
<feature type="transmembrane region" description="Helical" evidence="9">
    <location>
        <begin position="355"/>
        <end position="376"/>
    </location>
</feature>
<dbReference type="InterPro" id="IPR005467">
    <property type="entry name" value="His_kinase_dom"/>
</dbReference>
<dbReference type="InterPro" id="IPR007890">
    <property type="entry name" value="CHASE2"/>
</dbReference>
<feature type="domain" description="Response regulatory" evidence="11">
    <location>
        <begin position="706"/>
        <end position="822"/>
    </location>
</feature>
<dbReference type="SUPFAM" id="SSF55874">
    <property type="entry name" value="ATPase domain of HSP90 chaperone/DNA topoisomerase II/histidine kinase"/>
    <property type="match status" value="1"/>
</dbReference>
<feature type="coiled-coil region" evidence="8">
    <location>
        <begin position="409"/>
        <end position="440"/>
    </location>
</feature>
<organism evidence="12 13">
    <name type="scientific">Roseofilum acuticapitatum BLCC-M154</name>
    <dbReference type="NCBI Taxonomy" id="3022444"/>
    <lineage>
        <taxon>Bacteria</taxon>
        <taxon>Bacillati</taxon>
        <taxon>Cyanobacteriota</taxon>
        <taxon>Cyanophyceae</taxon>
        <taxon>Desertifilales</taxon>
        <taxon>Desertifilaceae</taxon>
        <taxon>Roseofilum</taxon>
        <taxon>Roseofilum acuticapitatum</taxon>
    </lineage>
</organism>
<dbReference type="SUPFAM" id="SSF47384">
    <property type="entry name" value="Homodimeric domain of signal transducing histidine kinase"/>
    <property type="match status" value="1"/>
</dbReference>
<evidence type="ECO:0000259" key="11">
    <source>
        <dbReference type="PROSITE" id="PS50110"/>
    </source>
</evidence>
<evidence type="ECO:0000256" key="8">
    <source>
        <dbReference type="SAM" id="Coils"/>
    </source>
</evidence>
<evidence type="ECO:0000256" key="2">
    <source>
        <dbReference type="ARBA" id="ARBA00012438"/>
    </source>
</evidence>
<keyword evidence="9" id="KW-1133">Transmembrane helix</keyword>
<dbReference type="EC" id="2.7.13.3" evidence="2"/>
<dbReference type="Gene3D" id="3.40.50.2300">
    <property type="match status" value="1"/>
</dbReference>
<keyword evidence="13" id="KW-1185">Reference proteome</keyword>
<dbReference type="PRINTS" id="PR00344">
    <property type="entry name" value="BCTRLSENSOR"/>
</dbReference>
<dbReference type="EMBL" id="JAQOSP010000003">
    <property type="protein sequence ID" value="MDJ1167859.1"/>
    <property type="molecule type" value="Genomic_DNA"/>
</dbReference>
<dbReference type="InterPro" id="IPR003594">
    <property type="entry name" value="HATPase_dom"/>
</dbReference>
<reference evidence="12 13" key="1">
    <citation type="submission" date="2023-01" db="EMBL/GenBank/DDBJ databases">
        <title>Novel diversity within Roseofilum (Cyanobacteria; Desertifilaceae) from marine benthic mats with descriptions of four novel species.</title>
        <authorList>
            <person name="Wang Y."/>
            <person name="Berthold D.E."/>
            <person name="Hu J."/>
            <person name="Lefler F.W."/>
            <person name="Laughinghouse H.D. IV."/>
        </authorList>
    </citation>
    <scope>NUCLEOTIDE SEQUENCE [LARGE SCALE GENOMIC DNA]</scope>
    <source>
        <strain evidence="12 13">BLCC-M154</strain>
    </source>
</reference>
<keyword evidence="8" id="KW-0175">Coiled coil</keyword>
<dbReference type="InterPro" id="IPR003661">
    <property type="entry name" value="HisK_dim/P_dom"/>
</dbReference>
<dbReference type="SMART" id="SM00448">
    <property type="entry name" value="REC"/>
    <property type="match status" value="1"/>
</dbReference>
<feature type="transmembrane region" description="Helical" evidence="9">
    <location>
        <begin position="12"/>
        <end position="31"/>
    </location>
</feature>
<dbReference type="Proteomes" id="UP001235303">
    <property type="component" value="Unassembled WGS sequence"/>
</dbReference>
<dbReference type="CDD" id="cd17546">
    <property type="entry name" value="REC_hyHK_CKI1_RcsC-like"/>
    <property type="match status" value="1"/>
</dbReference>
<feature type="transmembrane region" description="Helical" evidence="9">
    <location>
        <begin position="325"/>
        <end position="343"/>
    </location>
</feature>
<gene>
    <name evidence="12" type="ORF">PMG71_00290</name>
</gene>
<dbReference type="Pfam" id="PF02518">
    <property type="entry name" value="HATPase_c"/>
    <property type="match status" value="1"/>
</dbReference>
<dbReference type="Pfam" id="PF05226">
    <property type="entry name" value="CHASE2"/>
    <property type="match status" value="1"/>
</dbReference>
<keyword evidence="5" id="KW-0418">Kinase</keyword>
<feature type="modified residue" description="4-aspartylphosphate" evidence="7">
    <location>
        <position position="755"/>
    </location>
</feature>
<evidence type="ECO:0000256" key="4">
    <source>
        <dbReference type="ARBA" id="ARBA00022679"/>
    </source>
</evidence>
<evidence type="ECO:0000256" key="3">
    <source>
        <dbReference type="ARBA" id="ARBA00022553"/>
    </source>
</evidence>
<keyword evidence="3 7" id="KW-0597">Phosphoprotein</keyword>
<keyword evidence="4" id="KW-0808">Transferase</keyword>
<dbReference type="Gene3D" id="3.30.565.10">
    <property type="entry name" value="Histidine kinase-like ATPase, C-terminal domain"/>
    <property type="match status" value="1"/>
</dbReference>
<dbReference type="InterPro" id="IPR036890">
    <property type="entry name" value="HATPase_C_sf"/>
</dbReference>